<evidence type="ECO:0000313" key="2">
    <source>
        <dbReference type="Proteomes" id="UP000800984"/>
    </source>
</evidence>
<protein>
    <recommendedName>
        <fullName evidence="3">Lipoprotein</fullName>
    </recommendedName>
</protein>
<reference evidence="1 2" key="1">
    <citation type="submission" date="2020-02" db="EMBL/GenBank/DDBJ databases">
        <authorList>
            <person name="Chen W.-M."/>
        </authorList>
    </citation>
    <scope>NUCLEOTIDE SEQUENCE [LARGE SCALE GENOMIC DNA]</scope>
    <source>
        <strain evidence="1 2">KDG-16</strain>
    </source>
</reference>
<organism evidence="1 2">
    <name type="scientific">Flavobacterium difficile</name>
    <dbReference type="NCBI Taxonomy" id="2709659"/>
    <lineage>
        <taxon>Bacteria</taxon>
        <taxon>Pseudomonadati</taxon>
        <taxon>Bacteroidota</taxon>
        <taxon>Flavobacteriia</taxon>
        <taxon>Flavobacteriales</taxon>
        <taxon>Flavobacteriaceae</taxon>
        <taxon>Flavobacterium</taxon>
    </lineage>
</organism>
<dbReference type="EMBL" id="JAAJBT010000003">
    <property type="protein sequence ID" value="NHM01855.1"/>
    <property type="molecule type" value="Genomic_DNA"/>
</dbReference>
<name>A0ABX0I8Q6_9FLAO</name>
<evidence type="ECO:0008006" key="3">
    <source>
        <dbReference type="Google" id="ProtNLM"/>
    </source>
</evidence>
<comment type="caution">
    <text evidence="1">The sequence shown here is derived from an EMBL/GenBank/DDBJ whole genome shotgun (WGS) entry which is preliminary data.</text>
</comment>
<dbReference type="Proteomes" id="UP000800984">
    <property type="component" value="Unassembled WGS sequence"/>
</dbReference>
<evidence type="ECO:0000313" key="1">
    <source>
        <dbReference type="EMBL" id="NHM01855.1"/>
    </source>
</evidence>
<sequence>MKKIAIMLLFCLFSCKSYQVIKDKDLVMISAKPLGKFQSLSNQKKKTDYQISIQELFEIRNLDEVVKLTISKNEEIEIHYKNVLGGNEMAAFKGKFKKNYFEVYLRKKRIFFPPIYCKTNINRLRIGLSKNQELVINRHYNYSGMVLLFAAGNSDHKQYVFKNK</sequence>
<gene>
    <name evidence="1" type="ORF">G4D72_07010</name>
</gene>
<keyword evidence="2" id="KW-1185">Reference proteome</keyword>
<proteinExistence type="predicted"/>
<accession>A0ABX0I8Q6</accession>
<dbReference type="RefSeq" id="WP_166076941.1">
    <property type="nucleotide sequence ID" value="NZ_JAAJBT010000003.1"/>
</dbReference>